<evidence type="ECO:0000256" key="1">
    <source>
        <dbReference type="SAM" id="SignalP"/>
    </source>
</evidence>
<dbReference type="AlphaFoldDB" id="A0AAD2FIN8"/>
<name>A0AAD2FIN8_9STRA</name>
<sequence>MKLLELSFLILVAQTGAFSHSQFSQYTTTPLSLSTNDGDNDQQQPTQPLLYSRQSWFQAAAMASVMIAGPNMAFADEEITTSLTPPPPPSPALAAAKTKTIEKCSTSSKYPCVSTSNVKNLDLYLPPWTYDPSQYSSVEVLARIKGALMTDPTCQILPPANDEEAKYYLKAQVKRSDLFWTIDEVEFLVDEEKQVVFFRSLATSSDFNDFGTNKKRLEDIRKKAGIFGVMGESLNSADSVSDSERGYGPLGQLKAFYGLQSGGGFEDVLSE</sequence>
<dbReference type="PANTHER" id="PTHR34801">
    <property type="entry name" value="EXPRESSED PROTEIN"/>
    <property type="match status" value="1"/>
</dbReference>
<proteinExistence type="predicted"/>
<evidence type="ECO:0000313" key="2">
    <source>
        <dbReference type="EMBL" id="CAJ1942428.1"/>
    </source>
</evidence>
<reference evidence="2" key="1">
    <citation type="submission" date="2023-08" db="EMBL/GenBank/DDBJ databases">
        <authorList>
            <person name="Audoor S."/>
            <person name="Bilcke G."/>
        </authorList>
    </citation>
    <scope>NUCLEOTIDE SEQUENCE</scope>
</reference>
<dbReference type="EMBL" id="CAKOGP040001112">
    <property type="protein sequence ID" value="CAJ1942428.1"/>
    <property type="molecule type" value="Genomic_DNA"/>
</dbReference>
<gene>
    <name evidence="2" type="ORF">CYCCA115_LOCUS7942</name>
</gene>
<dbReference type="Proteomes" id="UP001295423">
    <property type="component" value="Unassembled WGS sequence"/>
</dbReference>
<protein>
    <submittedName>
        <fullName evidence="2">Uncharacterized protein</fullName>
    </submittedName>
</protein>
<dbReference type="InterPro" id="IPR010865">
    <property type="entry name" value="DUF1499"/>
</dbReference>
<comment type="caution">
    <text evidence="2">The sequence shown here is derived from an EMBL/GenBank/DDBJ whole genome shotgun (WGS) entry which is preliminary data.</text>
</comment>
<keyword evidence="1" id="KW-0732">Signal</keyword>
<accession>A0AAD2FIN8</accession>
<dbReference type="Pfam" id="PF07386">
    <property type="entry name" value="DUF1499"/>
    <property type="match status" value="1"/>
</dbReference>
<feature type="chain" id="PRO_5042091545" evidence="1">
    <location>
        <begin position="18"/>
        <end position="271"/>
    </location>
</feature>
<keyword evidence="3" id="KW-1185">Reference proteome</keyword>
<evidence type="ECO:0000313" key="3">
    <source>
        <dbReference type="Proteomes" id="UP001295423"/>
    </source>
</evidence>
<organism evidence="2 3">
    <name type="scientific">Cylindrotheca closterium</name>
    <dbReference type="NCBI Taxonomy" id="2856"/>
    <lineage>
        <taxon>Eukaryota</taxon>
        <taxon>Sar</taxon>
        <taxon>Stramenopiles</taxon>
        <taxon>Ochrophyta</taxon>
        <taxon>Bacillariophyta</taxon>
        <taxon>Bacillariophyceae</taxon>
        <taxon>Bacillariophycidae</taxon>
        <taxon>Bacillariales</taxon>
        <taxon>Bacillariaceae</taxon>
        <taxon>Cylindrotheca</taxon>
    </lineage>
</organism>
<feature type="signal peptide" evidence="1">
    <location>
        <begin position="1"/>
        <end position="17"/>
    </location>
</feature>
<dbReference type="PANTHER" id="PTHR34801:SF6">
    <property type="entry name" value="SLL1620 PROTEIN"/>
    <property type="match status" value="1"/>
</dbReference>